<dbReference type="Gene3D" id="3.30.54.20">
    <property type="match status" value="1"/>
</dbReference>
<keyword evidence="11 13" id="KW-0030">Aminoacyl-tRNA synthetase</keyword>
<comment type="subunit">
    <text evidence="13">Homodimer.</text>
</comment>
<dbReference type="InterPro" id="IPR036621">
    <property type="entry name" value="Anticodon-bd_dom_sf"/>
</dbReference>
<dbReference type="EC" id="6.1.1.3" evidence="13"/>
<feature type="domain" description="TGS" evidence="16">
    <location>
        <begin position="1"/>
        <end position="53"/>
    </location>
</feature>
<dbReference type="InterPro" id="IPR045864">
    <property type="entry name" value="aa-tRNA-synth_II/BPL/LPL"/>
</dbReference>
<dbReference type="InterPro" id="IPR047246">
    <property type="entry name" value="ThrRS_anticodon"/>
</dbReference>
<keyword evidence="5 13" id="KW-0479">Metal-binding</keyword>
<dbReference type="InterPro" id="IPR004095">
    <property type="entry name" value="TGS"/>
</dbReference>
<keyword evidence="9 13" id="KW-0694">RNA-binding</keyword>
<dbReference type="PROSITE" id="PS50862">
    <property type="entry name" value="AA_TRNA_LIGASE_II"/>
    <property type="match status" value="1"/>
</dbReference>
<feature type="domain" description="Aminoacyl-transfer RNA synthetases class-II family profile" evidence="15">
    <location>
        <begin position="280"/>
        <end position="555"/>
    </location>
</feature>
<keyword evidence="10 13" id="KW-0648">Protein biosynthesis</keyword>
<name>A0ABV4CQR8_9PSEU</name>
<dbReference type="InterPro" id="IPR006195">
    <property type="entry name" value="aa-tRNA-synth_II"/>
</dbReference>
<feature type="compositionally biased region" description="Low complexity" evidence="14">
    <location>
        <begin position="1"/>
        <end position="17"/>
    </location>
</feature>
<feature type="binding site" evidence="13">
    <location>
        <position position="532"/>
    </location>
    <ligand>
        <name>Zn(2+)</name>
        <dbReference type="ChEBI" id="CHEBI:29105"/>
        <note>catalytic</note>
    </ligand>
</feature>
<dbReference type="PROSITE" id="PS51880">
    <property type="entry name" value="TGS"/>
    <property type="match status" value="1"/>
</dbReference>
<dbReference type="NCBIfam" id="TIGR00418">
    <property type="entry name" value="thrS"/>
    <property type="match status" value="1"/>
</dbReference>
<dbReference type="Gene3D" id="3.40.50.800">
    <property type="entry name" value="Anticodon-binding domain"/>
    <property type="match status" value="1"/>
</dbReference>
<comment type="cofactor">
    <cofactor evidence="13">
        <name>Zn(2+)</name>
        <dbReference type="ChEBI" id="CHEBI:29105"/>
    </cofactor>
    <text evidence="13">Binds 1 zinc ion per subunit.</text>
</comment>
<feature type="binding site" evidence="13">
    <location>
        <position position="405"/>
    </location>
    <ligand>
        <name>Zn(2+)</name>
        <dbReference type="ChEBI" id="CHEBI:29105"/>
        <note>catalytic</note>
    </ligand>
</feature>
<dbReference type="CDD" id="cd00771">
    <property type="entry name" value="ThrRS_core"/>
    <property type="match status" value="1"/>
</dbReference>
<dbReference type="PANTHER" id="PTHR11451:SF44">
    <property type="entry name" value="THREONINE--TRNA LIGASE, CHLOROPLASTIC_MITOCHONDRIAL 2"/>
    <property type="match status" value="1"/>
</dbReference>
<keyword evidence="7 13" id="KW-0862">Zinc</keyword>
<evidence type="ECO:0000256" key="5">
    <source>
        <dbReference type="ARBA" id="ARBA00022723"/>
    </source>
</evidence>
<evidence type="ECO:0000256" key="3">
    <source>
        <dbReference type="ARBA" id="ARBA00022555"/>
    </source>
</evidence>
<dbReference type="GO" id="GO:0004829">
    <property type="term" value="F:threonine-tRNA ligase activity"/>
    <property type="evidence" value="ECO:0007669"/>
    <property type="project" value="UniProtKB-EC"/>
</dbReference>
<feature type="binding site" evidence="13">
    <location>
        <position position="354"/>
    </location>
    <ligand>
        <name>Zn(2+)</name>
        <dbReference type="ChEBI" id="CHEBI:29105"/>
        <note>catalytic</note>
    </ligand>
</feature>
<evidence type="ECO:0000256" key="2">
    <source>
        <dbReference type="ARBA" id="ARBA00022490"/>
    </source>
</evidence>
<dbReference type="Pfam" id="PF07973">
    <property type="entry name" value="tRNA_SAD"/>
    <property type="match status" value="1"/>
</dbReference>
<keyword evidence="18" id="KW-1185">Reference proteome</keyword>
<dbReference type="Proteomes" id="UP001564626">
    <property type="component" value="Unassembled WGS sequence"/>
</dbReference>
<organism evidence="17 18">
    <name type="scientific">Saccharopolyspora cebuensis</name>
    <dbReference type="NCBI Taxonomy" id="418759"/>
    <lineage>
        <taxon>Bacteria</taxon>
        <taxon>Bacillati</taxon>
        <taxon>Actinomycetota</taxon>
        <taxon>Actinomycetes</taxon>
        <taxon>Pseudonocardiales</taxon>
        <taxon>Pseudonocardiaceae</taxon>
        <taxon>Saccharopolyspora</taxon>
    </lineage>
</organism>
<evidence type="ECO:0000256" key="11">
    <source>
        <dbReference type="ARBA" id="ARBA00023146"/>
    </source>
</evidence>
<dbReference type="SUPFAM" id="SSF55186">
    <property type="entry name" value="ThrRS/AlaRS common domain"/>
    <property type="match status" value="1"/>
</dbReference>
<dbReference type="InterPro" id="IPR033728">
    <property type="entry name" value="ThrRS_core"/>
</dbReference>
<proteinExistence type="inferred from homology"/>
<dbReference type="PRINTS" id="PR01047">
    <property type="entry name" value="TRNASYNTHTHR"/>
</dbReference>
<comment type="caution">
    <text evidence="13">Lacks conserved residue(s) required for the propagation of feature annotation.</text>
</comment>
<keyword evidence="2 13" id="KW-0963">Cytoplasm</keyword>
<dbReference type="InterPro" id="IPR004154">
    <property type="entry name" value="Anticodon-bd"/>
</dbReference>
<evidence type="ECO:0000313" key="17">
    <source>
        <dbReference type="EMBL" id="MEY8041754.1"/>
    </source>
</evidence>
<comment type="caution">
    <text evidence="17">The sequence shown here is derived from an EMBL/GenBank/DDBJ whole genome shotgun (WGS) entry which is preliminary data.</text>
</comment>
<dbReference type="Pfam" id="PF00587">
    <property type="entry name" value="tRNA-synt_2b"/>
    <property type="match status" value="1"/>
</dbReference>
<comment type="catalytic activity">
    <reaction evidence="12 13">
        <text>tRNA(Thr) + L-threonine + ATP = L-threonyl-tRNA(Thr) + AMP + diphosphate + H(+)</text>
        <dbReference type="Rhea" id="RHEA:24624"/>
        <dbReference type="Rhea" id="RHEA-COMP:9670"/>
        <dbReference type="Rhea" id="RHEA-COMP:9704"/>
        <dbReference type="ChEBI" id="CHEBI:15378"/>
        <dbReference type="ChEBI" id="CHEBI:30616"/>
        <dbReference type="ChEBI" id="CHEBI:33019"/>
        <dbReference type="ChEBI" id="CHEBI:57926"/>
        <dbReference type="ChEBI" id="CHEBI:78442"/>
        <dbReference type="ChEBI" id="CHEBI:78534"/>
        <dbReference type="ChEBI" id="CHEBI:456215"/>
        <dbReference type="EC" id="6.1.1.3"/>
    </reaction>
</comment>
<dbReference type="Gene3D" id="3.30.930.10">
    <property type="entry name" value="Bira Bifunctional Protein, Domain 2"/>
    <property type="match status" value="1"/>
</dbReference>
<dbReference type="SMART" id="SM00863">
    <property type="entry name" value="tRNA_SAD"/>
    <property type="match status" value="1"/>
</dbReference>
<keyword evidence="3 13" id="KW-0820">tRNA-binding</keyword>
<evidence type="ECO:0000256" key="4">
    <source>
        <dbReference type="ARBA" id="ARBA00022598"/>
    </source>
</evidence>
<evidence type="ECO:0000256" key="13">
    <source>
        <dbReference type="HAMAP-Rule" id="MF_00184"/>
    </source>
</evidence>
<dbReference type="InterPro" id="IPR012947">
    <property type="entry name" value="tRNA_SAD"/>
</dbReference>
<dbReference type="Gene3D" id="3.30.980.10">
    <property type="entry name" value="Threonyl-trna Synthetase, Chain A, domain 2"/>
    <property type="match status" value="1"/>
</dbReference>
<evidence type="ECO:0000256" key="10">
    <source>
        <dbReference type="ARBA" id="ARBA00022917"/>
    </source>
</evidence>
<evidence type="ECO:0000256" key="6">
    <source>
        <dbReference type="ARBA" id="ARBA00022741"/>
    </source>
</evidence>
<dbReference type="HAMAP" id="MF_00184">
    <property type="entry name" value="Thr_tRNA_synth"/>
    <property type="match status" value="1"/>
</dbReference>
<evidence type="ECO:0000256" key="12">
    <source>
        <dbReference type="ARBA" id="ARBA00049515"/>
    </source>
</evidence>
<dbReference type="InterPro" id="IPR002320">
    <property type="entry name" value="Thr-tRNA-ligase_IIa"/>
</dbReference>
<dbReference type="SUPFAM" id="SSF52954">
    <property type="entry name" value="Class II aaRS ABD-related"/>
    <property type="match status" value="1"/>
</dbReference>
<feature type="region of interest" description="Disordered" evidence="14">
    <location>
        <begin position="1"/>
        <end position="20"/>
    </location>
</feature>
<comment type="subcellular location">
    <subcellularLocation>
        <location evidence="13">Cytoplasm</location>
    </subcellularLocation>
</comment>
<evidence type="ECO:0000259" key="16">
    <source>
        <dbReference type="PROSITE" id="PS51880"/>
    </source>
</evidence>
<evidence type="ECO:0000256" key="8">
    <source>
        <dbReference type="ARBA" id="ARBA00022840"/>
    </source>
</evidence>
<dbReference type="InterPro" id="IPR018163">
    <property type="entry name" value="Thr/Ala-tRNA-synth_IIc_edit"/>
</dbReference>
<keyword evidence="6 13" id="KW-0547">Nucleotide-binding</keyword>
<keyword evidence="8 13" id="KW-0067">ATP-binding</keyword>
<dbReference type="SUPFAM" id="SSF55681">
    <property type="entry name" value="Class II aaRS and biotin synthetases"/>
    <property type="match status" value="1"/>
</dbReference>
<sequence length="672" mass="75444">MKVPAGTTAGEAVAGAGLPNKGPEAIVVVRDAAGELRDLSWAPESDVEVEAVPADSEDGRGVIRHSAAHVLAQAVQDTFDDAKLGIGPPVKDGFYYDFDVDRPFTPDDLRALEKRMKQIIKSGQKFSRRRLDSVEEARAELADEPYKLELVDLKSDVDTDEVMEVGGGELTVYDNVDRHGEVVWGDLCRGPHVPHTRYLPAVKLMRVAAAYWRGDQSNQQLQRIYGTAWESKERLDEHLEWLAEAERRDHRRIGAELDLFSFPDEVGSGLPVFHPKGGIIRRELEDYSRKRHEQAGYEFVYSPHITKDALFKTSGHLDWYKDGMFPAMHLDEELDADGEVRKPGQDYYLKPMNCPFHNLIYRSRGRSYRELPLRLFEFGSVYRYEKSGVVHGLTRVRGMTQDDAHIYCTPDQLQEELKSLLGFVLDLLRDYGLEDFYLELSTRNEQKYVGDDASWDLATEALREAAASSGLELVPDPGGAAFYGPKISVQARDALGRSWQMSTIQVDYHLPELFGLEYTAPDGSKQRPIKIHRALFGSIERFFGVLTEHYAGAFPAWLAPVQVVGIPIADEHVEHLREVADRLRAEGLRVEVDAGDERMQKKIRTHTTQKVPFQLLAGGQDVESGAVSFRFRDGSQINGVPVDDAVAALTGWVRRRENASPTAENFPVVEPA</sequence>
<reference evidence="17 18" key="1">
    <citation type="submission" date="2024-08" db="EMBL/GenBank/DDBJ databases">
        <title>Genome mining of Saccharopolyspora cebuensis PGLac3 from Nigerian medicinal plant.</title>
        <authorList>
            <person name="Ezeobiora C.E."/>
            <person name="Igbokwe N.H."/>
            <person name="Amin D.H."/>
            <person name="Mendie U.E."/>
        </authorList>
    </citation>
    <scope>NUCLEOTIDE SEQUENCE [LARGE SCALE GENOMIC DNA]</scope>
    <source>
        <strain evidence="17 18">PGLac3</strain>
    </source>
</reference>
<evidence type="ECO:0000256" key="14">
    <source>
        <dbReference type="SAM" id="MobiDB-lite"/>
    </source>
</evidence>
<gene>
    <name evidence="13 17" type="primary">thrS</name>
    <name evidence="17" type="ORF">AB8O55_20285</name>
</gene>
<evidence type="ECO:0000256" key="7">
    <source>
        <dbReference type="ARBA" id="ARBA00022833"/>
    </source>
</evidence>
<evidence type="ECO:0000256" key="1">
    <source>
        <dbReference type="ARBA" id="ARBA00008226"/>
    </source>
</evidence>
<evidence type="ECO:0000256" key="9">
    <source>
        <dbReference type="ARBA" id="ARBA00022884"/>
    </source>
</evidence>
<dbReference type="InterPro" id="IPR002314">
    <property type="entry name" value="aa-tRNA-synt_IIb"/>
</dbReference>
<protein>
    <recommendedName>
        <fullName evidence="13">Threonine--tRNA ligase</fullName>
        <ecNumber evidence="13">6.1.1.3</ecNumber>
    </recommendedName>
    <alternativeName>
        <fullName evidence="13">Threonyl-tRNA synthetase</fullName>
        <shortName evidence="13">ThrRS</shortName>
    </alternativeName>
</protein>
<dbReference type="RefSeq" id="WP_345362369.1">
    <property type="nucleotide sequence ID" value="NZ_BAABII010000006.1"/>
</dbReference>
<dbReference type="Pfam" id="PF03129">
    <property type="entry name" value="HGTP_anticodon"/>
    <property type="match status" value="1"/>
</dbReference>
<evidence type="ECO:0000313" key="18">
    <source>
        <dbReference type="Proteomes" id="UP001564626"/>
    </source>
</evidence>
<keyword evidence="4 13" id="KW-0436">Ligase</keyword>
<dbReference type="CDD" id="cd00860">
    <property type="entry name" value="ThrRS_anticodon"/>
    <property type="match status" value="1"/>
</dbReference>
<dbReference type="PANTHER" id="PTHR11451">
    <property type="entry name" value="THREONINE-TRNA LIGASE"/>
    <property type="match status" value="1"/>
</dbReference>
<evidence type="ECO:0000259" key="15">
    <source>
        <dbReference type="PROSITE" id="PS50862"/>
    </source>
</evidence>
<comment type="similarity">
    <text evidence="1 13">Belongs to the class-II aminoacyl-tRNA synthetase family.</text>
</comment>
<accession>A0ABV4CQR8</accession>
<dbReference type="EMBL" id="JBGEHV010000041">
    <property type="protein sequence ID" value="MEY8041754.1"/>
    <property type="molecule type" value="Genomic_DNA"/>
</dbReference>